<dbReference type="PANTHER" id="PTHR47165:SF4">
    <property type="entry name" value="OS03G0429900 PROTEIN"/>
    <property type="match status" value="1"/>
</dbReference>
<reference evidence="8" key="2">
    <citation type="submission" date="2022-01" db="EMBL/GenBank/DDBJ databases">
        <authorList>
            <person name="Yamashiro T."/>
            <person name="Shiraishi A."/>
            <person name="Satake H."/>
            <person name="Nakayama K."/>
        </authorList>
    </citation>
    <scope>NUCLEOTIDE SEQUENCE</scope>
</reference>
<evidence type="ECO:0000256" key="3">
    <source>
        <dbReference type="ARBA" id="ARBA00022771"/>
    </source>
</evidence>
<feature type="domain" description="Replication factor A C-terminal" evidence="7">
    <location>
        <begin position="501"/>
        <end position="617"/>
    </location>
</feature>
<organism evidence="8 9">
    <name type="scientific">Tanacetum coccineum</name>
    <dbReference type="NCBI Taxonomy" id="301880"/>
    <lineage>
        <taxon>Eukaryota</taxon>
        <taxon>Viridiplantae</taxon>
        <taxon>Streptophyta</taxon>
        <taxon>Embryophyta</taxon>
        <taxon>Tracheophyta</taxon>
        <taxon>Spermatophyta</taxon>
        <taxon>Magnoliopsida</taxon>
        <taxon>eudicotyledons</taxon>
        <taxon>Gunneridae</taxon>
        <taxon>Pentapetalae</taxon>
        <taxon>asterids</taxon>
        <taxon>campanulids</taxon>
        <taxon>Asterales</taxon>
        <taxon>Asteraceae</taxon>
        <taxon>Asteroideae</taxon>
        <taxon>Anthemideae</taxon>
        <taxon>Anthemidinae</taxon>
        <taxon>Tanacetum</taxon>
    </lineage>
</organism>
<keyword evidence="5 8" id="KW-0238">DNA-binding</keyword>
<dbReference type="SUPFAM" id="SSF50249">
    <property type="entry name" value="Nucleic acid-binding proteins"/>
    <property type="match status" value="3"/>
</dbReference>
<dbReference type="InterPro" id="IPR003871">
    <property type="entry name" value="RFA1B/D_OB_1st"/>
</dbReference>
<protein>
    <submittedName>
        <fullName evidence="8">Replication protein A 70 kDa DNA-binding subunit B</fullName>
    </submittedName>
</protein>
<dbReference type="Proteomes" id="UP001151760">
    <property type="component" value="Unassembled WGS sequence"/>
</dbReference>
<dbReference type="CDD" id="cd04481">
    <property type="entry name" value="RPA1_DBD_B_like"/>
    <property type="match status" value="1"/>
</dbReference>
<evidence type="ECO:0000256" key="5">
    <source>
        <dbReference type="ARBA" id="ARBA00023125"/>
    </source>
</evidence>
<evidence type="ECO:0000259" key="7">
    <source>
        <dbReference type="Pfam" id="PF08646"/>
    </source>
</evidence>
<dbReference type="InterPro" id="IPR012340">
    <property type="entry name" value="NA-bd_OB-fold"/>
</dbReference>
<keyword evidence="2" id="KW-0479">Metal-binding</keyword>
<evidence type="ECO:0000313" key="8">
    <source>
        <dbReference type="EMBL" id="GJT20324.1"/>
    </source>
</evidence>
<name>A0ABQ5C4Z8_9ASTR</name>
<evidence type="ECO:0000259" key="6">
    <source>
        <dbReference type="Pfam" id="PF02721"/>
    </source>
</evidence>
<dbReference type="Gene3D" id="2.40.50.140">
    <property type="entry name" value="Nucleic acid-binding proteins"/>
    <property type="match status" value="3"/>
</dbReference>
<sequence length="706" mass="80772">MSSSPSSSEMKITSSEFQSTNLDRETNWSLSEQSLRKRNWNLALDTSTSTTVTRKSIPLRWKQLRFCLGDGRITRLRQPKKGKNSIVHTTRCMLKCCMLDPFYTWEVGGKTTLARAIYDRISSQFKGKTFVVIANSKECLNVVCSMLAVIPIRYVQFMILHLNSGLGNAHGGADANRQKRLHGTLELAATLLKQIGLTLKCFIMAITFLQDLNSEKDKWTIKVNILSLWKQYYANTNPPALASMDMIFKDELGTTIHATIRAGFISDFDKLLEEKSDFLISNFGVKKNIDGTKLTPHQYKLHFLKKTNVRHCQDFTCANDDDGLQLLSFQDFNNTTFDTAYAFDVIGRLINNKDITVLNGKNGSKKSSLEFELQDLKGDKIHCILWNDLAEKLHKYIKENENSQEPIIILIIMAKYSTWNHVTQVSNCFYGTKILINENNPRIIDFKTSFLGSEVGASEDTKIELSTNTVYKNPTDSYTRFPVKNIEELYEISETTGCVIIAKVLRIVTDQGWYYMICNKCKSKAIKSPTTNCYSCERCDEEVSDVYPRIKVQIRMQDETGSASFWLFQQEICKLIDKSPGYLISKAKKDLDNASYPEDLNVMLNKHYVLKVQVSRYNLDNNYHIFTANKITDDEEVIKCVIAKRTMDKETQDIIEDENTHSEAENMYQDKKFIADAEIPTSEVGIKRKEHVEDTKITKIAKINED</sequence>
<keyword evidence="3" id="KW-0863">Zinc-finger</keyword>
<evidence type="ECO:0000256" key="2">
    <source>
        <dbReference type="ARBA" id="ARBA00022723"/>
    </source>
</evidence>
<comment type="caution">
    <text evidence="8">The sequence shown here is derived from an EMBL/GenBank/DDBJ whole genome shotgun (WGS) entry which is preliminary data.</text>
</comment>
<dbReference type="InterPro" id="IPR047192">
    <property type="entry name" value="Euk_RPA1_DBD_C"/>
</dbReference>
<dbReference type="CDD" id="cd04476">
    <property type="entry name" value="RPA1_DBD_C"/>
    <property type="match status" value="1"/>
</dbReference>
<dbReference type="InterPro" id="IPR013955">
    <property type="entry name" value="Rep_factor-A_C"/>
</dbReference>
<dbReference type="GO" id="GO:0003677">
    <property type="term" value="F:DNA binding"/>
    <property type="evidence" value="ECO:0007669"/>
    <property type="project" value="UniProtKB-KW"/>
</dbReference>
<keyword evidence="4" id="KW-0862">Zinc</keyword>
<evidence type="ECO:0000256" key="4">
    <source>
        <dbReference type="ARBA" id="ARBA00022833"/>
    </source>
</evidence>
<proteinExistence type="inferred from homology"/>
<gene>
    <name evidence="8" type="ORF">Tco_0890261</name>
</gene>
<feature type="domain" description="Replication protein A 70 kDa DNA-binding subunit B/D first OB fold" evidence="6">
    <location>
        <begin position="207"/>
        <end position="312"/>
    </location>
</feature>
<comment type="similarity">
    <text evidence="1">Belongs to the replication factor A protein 1 family.</text>
</comment>
<evidence type="ECO:0000256" key="1">
    <source>
        <dbReference type="ARBA" id="ARBA00005690"/>
    </source>
</evidence>
<dbReference type="EMBL" id="BQNB010013792">
    <property type="protein sequence ID" value="GJT20324.1"/>
    <property type="molecule type" value="Genomic_DNA"/>
</dbReference>
<dbReference type="Pfam" id="PF02721">
    <property type="entry name" value="DUF223"/>
    <property type="match status" value="1"/>
</dbReference>
<dbReference type="CDD" id="cd04480">
    <property type="entry name" value="RPA1_DBD_A_like"/>
    <property type="match status" value="1"/>
</dbReference>
<reference evidence="8" key="1">
    <citation type="journal article" date="2022" name="Int. J. Mol. Sci.">
        <title>Draft Genome of Tanacetum Coccineum: Genomic Comparison of Closely Related Tanacetum-Family Plants.</title>
        <authorList>
            <person name="Yamashiro T."/>
            <person name="Shiraishi A."/>
            <person name="Nakayama K."/>
            <person name="Satake H."/>
        </authorList>
    </citation>
    <scope>NUCLEOTIDE SEQUENCE</scope>
</reference>
<keyword evidence="9" id="KW-1185">Reference proteome</keyword>
<dbReference type="Pfam" id="PF08646">
    <property type="entry name" value="Rep_fac-A_C"/>
    <property type="match status" value="1"/>
</dbReference>
<dbReference type="PANTHER" id="PTHR47165">
    <property type="entry name" value="OS03G0429900 PROTEIN"/>
    <property type="match status" value="1"/>
</dbReference>
<accession>A0ABQ5C4Z8</accession>
<evidence type="ECO:0000313" key="9">
    <source>
        <dbReference type="Proteomes" id="UP001151760"/>
    </source>
</evidence>